<feature type="domain" description="O-methyltransferase dimerisation" evidence="5">
    <location>
        <begin position="15"/>
        <end position="88"/>
    </location>
</feature>
<keyword evidence="7" id="KW-1185">Reference proteome</keyword>
<feature type="domain" description="O-methyltransferase C-terminal" evidence="4">
    <location>
        <begin position="111"/>
        <end position="317"/>
    </location>
</feature>
<sequence length="340" mass="36806">MEPSDEEAESALDRMIDGYKDTQFVAVAARLGIADLLGDGPLTSDELADATGSDPDALYRVLRVLAVRGIFAELPERRFAITPISDLLRTQHPASQREIAVFDAGPWYRAYGALAHTVATGENAFRHVHGMSLFEYLADHPDEARMFDRRMTSFSTAEIPQIVEAYDFSGVRTVVDVGGGEGRLMSAILRAHPALRGVIFDQPHVVGGAGNTLRQDGVADRCTTVGGDFFEGVPEGADLYLLKWIIHDWEDEDAVKILSHCARAMNPEGRVVLAEVVIGAPNSGDDGPLLDVHMMVLPGGRERTEAEFAELFAAAGLRLTRAIVTPGIMCLLEAKPAPAQ</sequence>
<evidence type="ECO:0000259" key="4">
    <source>
        <dbReference type="Pfam" id="PF00891"/>
    </source>
</evidence>
<reference evidence="7" key="1">
    <citation type="submission" date="2023-12" db="EMBL/GenBank/DDBJ databases">
        <title>Novel species in genus Nocardioides.</title>
        <authorList>
            <person name="Zhou H."/>
        </authorList>
    </citation>
    <scope>NUCLEOTIDE SEQUENCE [LARGE SCALE GENOMIC DNA]</scope>
    <source>
        <strain evidence="7">HM61</strain>
    </source>
</reference>
<dbReference type="PANTHER" id="PTHR43712:SF2">
    <property type="entry name" value="O-METHYLTRANSFERASE CICE"/>
    <property type="match status" value="1"/>
</dbReference>
<dbReference type="PANTHER" id="PTHR43712">
    <property type="entry name" value="PUTATIVE (AFU_ORTHOLOGUE AFUA_4G14580)-RELATED"/>
    <property type="match status" value="1"/>
</dbReference>
<accession>A0ABZ0ZXH7</accession>
<dbReference type="Gene3D" id="3.40.50.150">
    <property type="entry name" value="Vaccinia Virus protein VP39"/>
    <property type="match status" value="1"/>
</dbReference>
<evidence type="ECO:0000256" key="2">
    <source>
        <dbReference type="ARBA" id="ARBA00022679"/>
    </source>
</evidence>
<dbReference type="GO" id="GO:0008168">
    <property type="term" value="F:methyltransferase activity"/>
    <property type="evidence" value="ECO:0007669"/>
    <property type="project" value="UniProtKB-KW"/>
</dbReference>
<dbReference type="InterPro" id="IPR012967">
    <property type="entry name" value="COMT_dimerisation"/>
</dbReference>
<keyword evidence="3" id="KW-0949">S-adenosyl-L-methionine</keyword>
<dbReference type="InterPro" id="IPR036390">
    <property type="entry name" value="WH_DNA-bd_sf"/>
</dbReference>
<dbReference type="PROSITE" id="PS51683">
    <property type="entry name" value="SAM_OMT_II"/>
    <property type="match status" value="1"/>
</dbReference>
<proteinExistence type="predicted"/>
<dbReference type="PIRSF" id="PIRSF005739">
    <property type="entry name" value="O-mtase"/>
    <property type="match status" value="1"/>
</dbReference>
<name>A0ABZ0ZXH7_9ACTN</name>
<dbReference type="SUPFAM" id="SSF53335">
    <property type="entry name" value="S-adenosyl-L-methionine-dependent methyltransferases"/>
    <property type="match status" value="1"/>
</dbReference>
<dbReference type="Pfam" id="PF08100">
    <property type="entry name" value="Dimerisation"/>
    <property type="match status" value="1"/>
</dbReference>
<dbReference type="EMBL" id="CP141059">
    <property type="protein sequence ID" value="WQQ27983.1"/>
    <property type="molecule type" value="Genomic_DNA"/>
</dbReference>
<protein>
    <submittedName>
        <fullName evidence="6">Methyltransferase</fullName>
    </submittedName>
</protein>
<keyword evidence="1 6" id="KW-0489">Methyltransferase</keyword>
<dbReference type="InterPro" id="IPR036388">
    <property type="entry name" value="WH-like_DNA-bd_sf"/>
</dbReference>
<dbReference type="Proteomes" id="UP001327225">
    <property type="component" value="Chromosome"/>
</dbReference>
<dbReference type="CDD" id="cd02440">
    <property type="entry name" value="AdoMet_MTases"/>
    <property type="match status" value="1"/>
</dbReference>
<dbReference type="InterPro" id="IPR016461">
    <property type="entry name" value="COMT-like"/>
</dbReference>
<evidence type="ECO:0000313" key="6">
    <source>
        <dbReference type="EMBL" id="WQQ27983.1"/>
    </source>
</evidence>
<dbReference type="Gene3D" id="1.10.10.10">
    <property type="entry name" value="Winged helix-like DNA-binding domain superfamily/Winged helix DNA-binding domain"/>
    <property type="match status" value="1"/>
</dbReference>
<evidence type="ECO:0000313" key="7">
    <source>
        <dbReference type="Proteomes" id="UP001327225"/>
    </source>
</evidence>
<keyword evidence="2" id="KW-0808">Transferase</keyword>
<dbReference type="GO" id="GO:0032259">
    <property type="term" value="P:methylation"/>
    <property type="evidence" value="ECO:0007669"/>
    <property type="project" value="UniProtKB-KW"/>
</dbReference>
<dbReference type="RefSeq" id="WP_322938220.1">
    <property type="nucleotide sequence ID" value="NZ_CP141059.1"/>
</dbReference>
<dbReference type="InterPro" id="IPR029063">
    <property type="entry name" value="SAM-dependent_MTases_sf"/>
</dbReference>
<organism evidence="6 7">
    <name type="scientific">Nocardioides bizhenqiangii</name>
    <dbReference type="NCBI Taxonomy" id="3095076"/>
    <lineage>
        <taxon>Bacteria</taxon>
        <taxon>Bacillati</taxon>
        <taxon>Actinomycetota</taxon>
        <taxon>Actinomycetes</taxon>
        <taxon>Propionibacteriales</taxon>
        <taxon>Nocardioidaceae</taxon>
        <taxon>Nocardioides</taxon>
    </lineage>
</organism>
<evidence type="ECO:0000259" key="5">
    <source>
        <dbReference type="Pfam" id="PF08100"/>
    </source>
</evidence>
<gene>
    <name evidence="6" type="ORF">SHK19_07035</name>
</gene>
<dbReference type="InterPro" id="IPR001077">
    <property type="entry name" value="COMT_C"/>
</dbReference>
<evidence type="ECO:0000256" key="1">
    <source>
        <dbReference type="ARBA" id="ARBA00022603"/>
    </source>
</evidence>
<dbReference type="Pfam" id="PF00891">
    <property type="entry name" value="Methyltransf_2"/>
    <property type="match status" value="1"/>
</dbReference>
<evidence type="ECO:0000256" key="3">
    <source>
        <dbReference type="ARBA" id="ARBA00022691"/>
    </source>
</evidence>
<dbReference type="SUPFAM" id="SSF46785">
    <property type="entry name" value="Winged helix' DNA-binding domain"/>
    <property type="match status" value="1"/>
</dbReference>
<dbReference type="Gene3D" id="1.10.287.1350">
    <property type="match status" value="1"/>
</dbReference>